<name>A0A162K6R6_9PROT</name>
<dbReference type="InterPro" id="IPR015813">
    <property type="entry name" value="Pyrv/PenolPyrv_kinase-like_dom"/>
</dbReference>
<dbReference type="PANTHER" id="PTHR42905:SF16">
    <property type="entry name" value="CARBOXYPHOSPHONOENOLPYRUVATE PHOSPHONOMUTASE-LIKE PROTEIN (AFU_ORTHOLOGUE AFUA_5G07230)"/>
    <property type="match status" value="1"/>
</dbReference>
<dbReference type="Proteomes" id="UP000075787">
    <property type="component" value="Unassembled WGS sequence"/>
</dbReference>
<evidence type="ECO:0000313" key="2">
    <source>
        <dbReference type="Proteomes" id="UP000075787"/>
    </source>
</evidence>
<dbReference type="GO" id="GO:0016829">
    <property type="term" value="F:lyase activity"/>
    <property type="evidence" value="ECO:0007669"/>
    <property type="project" value="UniProtKB-KW"/>
</dbReference>
<dbReference type="CDD" id="cd00377">
    <property type="entry name" value="ICL_PEPM"/>
    <property type="match status" value="1"/>
</dbReference>
<dbReference type="RefSeq" id="WP_062767854.1">
    <property type="nucleotide sequence ID" value="NZ_CP121027.1"/>
</dbReference>
<dbReference type="OrthoDB" id="9785398at2"/>
<sequence length="283" mass="29354">MTLPAADPGRVFRRLHEAPGAFILPNPWDAGTARILAAMGFPALATTSAGMAFSAGQPEGVAGRAQVLAHCRSIVDATALPVSADLEKGFGDDPDSAAETVRAAAAAGLAGCSLEDHTGDRSQPIYDHGLAVERIAAAAEAARGLDRDFVLTARAENFMWGRPDPDDTIRRLQAFEAAGADVLYAPGLPDLEAVRRVCAAVSRPVNVVIGIAGMAASADELAAAGVKRISLGSTLARLAFGAFVRAAREMRRDGSFGFAGQAMPFAELEGFFRDPPDASARPA</sequence>
<dbReference type="GeneID" id="97242107"/>
<dbReference type="SUPFAM" id="SSF51621">
    <property type="entry name" value="Phosphoenolpyruvate/pyruvate domain"/>
    <property type="match status" value="1"/>
</dbReference>
<protein>
    <submittedName>
        <fullName evidence="1">2-methylisocitrate lyase</fullName>
    </submittedName>
</protein>
<dbReference type="AlphaFoldDB" id="A0A162K6R6"/>
<proteinExistence type="predicted"/>
<dbReference type="Pfam" id="PF13714">
    <property type="entry name" value="PEP_mutase"/>
    <property type="match status" value="1"/>
</dbReference>
<dbReference type="InterPro" id="IPR040442">
    <property type="entry name" value="Pyrv_kinase-like_dom_sf"/>
</dbReference>
<keyword evidence="1" id="KW-0456">Lyase</keyword>
<comment type="caution">
    <text evidence="1">The sequence shown here is derived from an EMBL/GenBank/DDBJ whole genome shotgun (WGS) entry which is preliminary data.</text>
</comment>
<dbReference type="Gene3D" id="3.20.20.60">
    <property type="entry name" value="Phosphoenolpyruvate-binding domains"/>
    <property type="match status" value="1"/>
</dbReference>
<dbReference type="Gene3D" id="6.10.250.2750">
    <property type="match status" value="1"/>
</dbReference>
<dbReference type="EMBL" id="LPZR01000196">
    <property type="protein sequence ID" value="KYO50584.1"/>
    <property type="molecule type" value="Genomic_DNA"/>
</dbReference>
<gene>
    <name evidence="1" type="ORF">AUP44_12485</name>
</gene>
<organism evidence="1 2">
    <name type="scientific">Tistrella mobilis</name>
    <dbReference type="NCBI Taxonomy" id="171437"/>
    <lineage>
        <taxon>Bacteria</taxon>
        <taxon>Pseudomonadati</taxon>
        <taxon>Pseudomonadota</taxon>
        <taxon>Alphaproteobacteria</taxon>
        <taxon>Geminicoccales</taxon>
        <taxon>Geminicoccaceae</taxon>
        <taxon>Tistrella</taxon>
    </lineage>
</organism>
<accession>A0A162K6R6</accession>
<dbReference type="InterPro" id="IPR039556">
    <property type="entry name" value="ICL/PEPM"/>
</dbReference>
<reference evidence="1 2" key="1">
    <citation type="submission" date="2015-12" db="EMBL/GenBank/DDBJ databases">
        <title>Genome sequence of Tistrella mobilis MCCC 1A02139.</title>
        <authorList>
            <person name="Lu L."/>
            <person name="Lai Q."/>
            <person name="Shao Z."/>
            <person name="Qian P."/>
        </authorList>
    </citation>
    <scope>NUCLEOTIDE SEQUENCE [LARGE SCALE GENOMIC DNA]</scope>
    <source>
        <strain evidence="1 2">MCCC 1A02139</strain>
    </source>
</reference>
<dbReference type="PANTHER" id="PTHR42905">
    <property type="entry name" value="PHOSPHOENOLPYRUVATE CARBOXYLASE"/>
    <property type="match status" value="1"/>
</dbReference>
<evidence type="ECO:0000313" key="1">
    <source>
        <dbReference type="EMBL" id="KYO50584.1"/>
    </source>
</evidence>